<evidence type="ECO:0000256" key="3">
    <source>
        <dbReference type="ARBA" id="ARBA00022490"/>
    </source>
</evidence>
<evidence type="ECO:0000256" key="6">
    <source>
        <dbReference type="PIRNR" id="PIRNR039090"/>
    </source>
</evidence>
<evidence type="ECO:0000256" key="4">
    <source>
        <dbReference type="ARBA" id="ARBA00022795"/>
    </source>
</evidence>
<keyword evidence="7" id="KW-0966">Cell projection</keyword>
<keyword evidence="5" id="KW-0143">Chaperone</keyword>
<dbReference type="GO" id="GO:0044780">
    <property type="term" value="P:bacterial-type flagellum assembly"/>
    <property type="evidence" value="ECO:0007669"/>
    <property type="project" value="InterPro"/>
</dbReference>
<dbReference type="Pfam" id="PF02561">
    <property type="entry name" value="FliS"/>
    <property type="match status" value="1"/>
</dbReference>
<gene>
    <name evidence="7" type="ORF">Nkreftii_002613</name>
</gene>
<name>A0A7S8FFH1_9BACT</name>
<dbReference type="InterPro" id="IPR003713">
    <property type="entry name" value="FliS"/>
</dbReference>
<proteinExistence type="inferred from homology"/>
<accession>A0A7S8FFH1</accession>
<dbReference type="PANTHER" id="PTHR34773:SF1">
    <property type="entry name" value="FLAGELLAR SECRETION CHAPERONE FLIS"/>
    <property type="match status" value="1"/>
</dbReference>
<dbReference type="KEGG" id="nkf:Nkreftii_002613"/>
<dbReference type="AlphaFoldDB" id="A0A7S8FFH1"/>
<dbReference type="SUPFAM" id="SSF101116">
    <property type="entry name" value="Flagellar export chaperone FliS"/>
    <property type="match status" value="1"/>
</dbReference>
<dbReference type="NCBIfam" id="TIGR00208">
    <property type="entry name" value="fliS"/>
    <property type="match status" value="1"/>
</dbReference>
<organism evidence="7 8">
    <name type="scientific">Candidatus Nitrospira kreftii</name>
    <dbReference type="NCBI Taxonomy" id="2652173"/>
    <lineage>
        <taxon>Bacteria</taxon>
        <taxon>Pseudomonadati</taxon>
        <taxon>Nitrospirota</taxon>
        <taxon>Nitrospiria</taxon>
        <taxon>Nitrospirales</taxon>
        <taxon>Nitrospiraceae</taxon>
        <taxon>Nitrospira</taxon>
    </lineage>
</organism>
<keyword evidence="7" id="KW-0282">Flagellum</keyword>
<dbReference type="InterPro" id="IPR036584">
    <property type="entry name" value="FliS_sf"/>
</dbReference>
<dbReference type="Gene3D" id="1.20.120.340">
    <property type="entry name" value="Flagellar protein FliS"/>
    <property type="match status" value="1"/>
</dbReference>
<dbReference type="Proteomes" id="UP000593737">
    <property type="component" value="Chromosome"/>
</dbReference>
<evidence type="ECO:0000313" key="7">
    <source>
        <dbReference type="EMBL" id="QPD04839.1"/>
    </source>
</evidence>
<evidence type="ECO:0000256" key="1">
    <source>
        <dbReference type="ARBA" id="ARBA00004514"/>
    </source>
</evidence>
<dbReference type="GO" id="GO:0005829">
    <property type="term" value="C:cytosol"/>
    <property type="evidence" value="ECO:0007669"/>
    <property type="project" value="UniProtKB-SubCell"/>
</dbReference>
<protein>
    <recommendedName>
        <fullName evidence="6">Flagellar secretion chaperone FliS</fullName>
    </recommendedName>
</protein>
<dbReference type="PIRSF" id="PIRSF039090">
    <property type="entry name" value="Flis"/>
    <property type="match status" value="1"/>
</dbReference>
<dbReference type="GO" id="GO:0071973">
    <property type="term" value="P:bacterial-type flagellum-dependent cell motility"/>
    <property type="evidence" value="ECO:0007669"/>
    <property type="project" value="TreeGrafter"/>
</dbReference>
<evidence type="ECO:0000256" key="2">
    <source>
        <dbReference type="ARBA" id="ARBA00008787"/>
    </source>
</evidence>
<reference evidence="7 8" key="1">
    <citation type="journal article" date="2020" name="ISME J.">
        <title>Enrichment and physiological characterization of a novel comammox Nitrospira indicates ammonium inhibition of complete nitrification.</title>
        <authorList>
            <person name="Sakoula D."/>
            <person name="Koch H."/>
            <person name="Frank J."/>
            <person name="Jetten M.S.M."/>
            <person name="van Kessel M.A.H.J."/>
            <person name="Lucker S."/>
        </authorList>
    </citation>
    <scope>NUCLEOTIDE SEQUENCE [LARGE SCALE GENOMIC DNA]</scope>
    <source>
        <strain evidence="7">Comreactor17</strain>
    </source>
</reference>
<keyword evidence="4 6" id="KW-1005">Bacterial flagellum biogenesis</keyword>
<evidence type="ECO:0000256" key="5">
    <source>
        <dbReference type="ARBA" id="ARBA00023186"/>
    </source>
</evidence>
<dbReference type="CDD" id="cd16098">
    <property type="entry name" value="FliS"/>
    <property type="match status" value="1"/>
</dbReference>
<evidence type="ECO:0000313" key="8">
    <source>
        <dbReference type="Proteomes" id="UP000593737"/>
    </source>
</evidence>
<comment type="similarity">
    <text evidence="2 6">Belongs to the FliS family.</text>
</comment>
<comment type="subcellular location">
    <subcellularLocation>
        <location evidence="1 6">Cytoplasm</location>
        <location evidence="1 6">Cytosol</location>
    </subcellularLocation>
</comment>
<dbReference type="EMBL" id="CP047423">
    <property type="protein sequence ID" value="QPD04839.1"/>
    <property type="molecule type" value="Genomic_DNA"/>
</dbReference>
<sequence length="131" mass="14870">MLTQYARQYEQTQVVTSSGVQLIVLLYDGAIQSIEIARREIQAKNVREKARHLGRAIAIIGELNSVLDYEQGGEIARSLRRLYDYMLAELVEANARNNEKRLDASLRCLSTLREAWRAVAAQQQPRLAGVR</sequence>
<keyword evidence="7" id="KW-0969">Cilium</keyword>
<dbReference type="PANTHER" id="PTHR34773">
    <property type="entry name" value="FLAGELLAR SECRETION CHAPERONE FLIS"/>
    <property type="match status" value="1"/>
</dbReference>
<keyword evidence="3 6" id="KW-0963">Cytoplasm</keyword>